<evidence type="ECO:0000313" key="2">
    <source>
        <dbReference type="EMBL" id="MET3574295.1"/>
    </source>
</evidence>
<dbReference type="RefSeq" id="WP_354194350.1">
    <property type="nucleotide sequence ID" value="NZ_JBEPLW010000001.1"/>
</dbReference>
<dbReference type="Pfam" id="PF19700">
    <property type="entry name" value="DUF6198"/>
    <property type="match status" value="1"/>
</dbReference>
<feature type="transmembrane region" description="Helical" evidence="1">
    <location>
        <begin position="144"/>
        <end position="163"/>
    </location>
</feature>
<gene>
    <name evidence="2" type="ORF">ABID49_000171</name>
</gene>
<name>A0ABV2G7R9_9BACL</name>
<dbReference type="PANTHER" id="PTHR40078">
    <property type="entry name" value="INTEGRAL MEMBRANE PROTEIN-RELATED"/>
    <property type="match status" value="1"/>
</dbReference>
<keyword evidence="1" id="KW-1133">Transmembrane helix</keyword>
<feature type="transmembrane region" description="Helical" evidence="1">
    <location>
        <begin position="169"/>
        <end position="189"/>
    </location>
</feature>
<comment type="caution">
    <text evidence="2">The sequence shown here is derived from an EMBL/GenBank/DDBJ whole genome shotgun (WGS) entry which is preliminary data.</text>
</comment>
<keyword evidence="1" id="KW-0812">Transmembrane</keyword>
<feature type="transmembrane region" description="Helical" evidence="1">
    <location>
        <begin position="70"/>
        <end position="89"/>
    </location>
</feature>
<dbReference type="PANTHER" id="PTHR40078:SF1">
    <property type="entry name" value="INTEGRAL MEMBRANE PROTEIN"/>
    <property type="match status" value="1"/>
</dbReference>
<reference evidence="2 3" key="1">
    <citation type="submission" date="2024-06" db="EMBL/GenBank/DDBJ databases">
        <title>Genomic Encyclopedia of Type Strains, Phase IV (KMG-IV): sequencing the most valuable type-strain genomes for metagenomic binning, comparative biology and taxonomic classification.</title>
        <authorList>
            <person name="Goeker M."/>
        </authorList>
    </citation>
    <scope>NUCLEOTIDE SEQUENCE [LARGE SCALE GENOMIC DNA]</scope>
    <source>
        <strain evidence="2 3">DSM 26128</strain>
    </source>
</reference>
<dbReference type="EMBL" id="JBEPLW010000001">
    <property type="protein sequence ID" value="MET3574295.1"/>
    <property type="molecule type" value="Genomic_DNA"/>
</dbReference>
<feature type="transmembrane region" description="Helical" evidence="1">
    <location>
        <begin position="46"/>
        <end position="63"/>
    </location>
</feature>
<organism evidence="2 3">
    <name type="scientific">Bhargavaea ullalensis</name>
    <dbReference type="NCBI Taxonomy" id="1265685"/>
    <lineage>
        <taxon>Bacteria</taxon>
        <taxon>Bacillati</taxon>
        <taxon>Bacillota</taxon>
        <taxon>Bacilli</taxon>
        <taxon>Bacillales</taxon>
        <taxon>Caryophanaceae</taxon>
        <taxon>Bhargavaea</taxon>
    </lineage>
</organism>
<dbReference type="Proteomes" id="UP001549099">
    <property type="component" value="Unassembled WGS sequence"/>
</dbReference>
<accession>A0ABV2G7R9</accession>
<keyword evidence="3" id="KW-1185">Reference proteome</keyword>
<feature type="transmembrane region" description="Helical" evidence="1">
    <location>
        <begin position="101"/>
        <end position="123"/>
    </location>
</feature>
<dbReference type="InterPro" id="IPR038750">
    <property type="entry name" value="YczE/YyaS-like"/>
</dbReference>
<evidence type="ECO:0000256" key="1">
    <source>
        <dbReference type="SAM" id="Phobius"/>
    </source>
</evidence>
<sequence length="210" mass="22922">MRYLFYASGIFILTFGISLTIRSDFGTSPFDAMLVGLSRNVGLTVGSWEILIALALIGTNSLLSRQRPELLGLVTALITGAGIDLWLFLLNGFHLPVNGALPFLGFFFGMLFIGFGNAVYLHTNFAPVPVDRLTLIIRKMVRPNLFMARTLIYALFLAFALAAGGPIGIGTVLTVCFGGLLLNFFAPYAGKWINPLLQRHAQNAKDPFPH</sequence>
<keyword evidence="1" id="KW-0472">Membrane</keyword>
<evidence type="ECO:0000313" key="3">
    <source>
        <dbReference type="Proteomes" id="UP001549099"/>
    </source>
</evidence>
<proteinExistence type="predicted"/>
<protein>
    <submittedName>
        <fullName evidence="2">Membrane protein YczE</fullName>
    </submittedName>
</protein>